<gene>
    <name evidence="4" type="ORF">HNR55_001574</name>
</gene>
<evidence type="ECO:0000259" key="1">
    <source>
        <dbReference type="Pfam" id="PF21683"/>
    </source>
</evidence>
<dbReference type="SUPFAM" id="SSF69279">
    <property type="entry name" value="Phage tail proteins"/>
    <property type="match status" value="2"/>
</dbReference>
<feature type="domain" description="Baseplate hub protein gp44-like N-terminal" evidence="1">
    <location>
        <begin position="21"/>
        <end position="104"/>
    </location>
</feature>
<evidence type="ECO:0000259" key="3">
    <source>
        <dbReference type="Pfam" id="PF22255"/>
    </source>
</evidence>
<name>A0A841QEL8_9PROT</name>
<dbReference type="Pfam" id="PF22255">
    <property type="entry name" value="Gp44-like_2nd"/>
    <property type="match status" value="1"/>
</dbReference>
<organism evidence="4 5">
    <name type="scientific">Acetobacter lovaniensis</name>
    <dbReference type="NCBI Taxonomy" id="104100"/>
    <lineage>
        <taxon>Bacteria</taxon>
        <taxon>Pseudomonadati</taxon>
        <taxon>Pseudomonadota</taxon>
        <taxon>Alphaproteobacteria</taxon>
        <taxon>Acetobacterales</taxon>
        <taxon>Acetobacteraceae</taxon>
        <taxon>Acetobacter</taxon>
    </lineage>
</organism>
<dbReference type="Proteomes" id="UP000578000">
    <property type="component" value="Unassembled WGS sequence"/>
</dbReference>
<keyword evidence="5" id="KW-1185">Reference proteome</keyword>
<protein>
    <submittedName>
        <fullName evidence="4">Prophage tail gpP-like protein</fullName>
    </submittedName>
</protein>
<evidence type="ECO:0000259" key="2">
    <source>
        <dbReference type="Pfam" id="PF21929"/>
    </source>
</evidence>
<dbReference type="Gene3D" id="2.30.300.10">
    <property type="entry name" value="Baseplate protein-like domain - beta roll fold"/>
    <property type="match status" value="1"/>
</dbReference>
<dbReference type="RefSeq" id="WP_166112836.1">
    <property type="nucleotide sequence ID" value="NZ_BAABDB010000040.1"/>
</dbReference>
<proteinExistence type="predicted"/>
<dbReference type="InterPro" id="IPR023399">
    <property type="entry name" value="Baseplate-like_2-layer_sand"/>
</dbReference>
<dbReference type="PIRSF" id="PIRSF004440">
    <property type="entry name" value="GpP"/>
    <property type="match status" value="1"/>
</dbReference>
<dbReference type="EMBL" id="JACHIE010000005">
    <property type="protein sequence ID" value="MBB6456991.1"/>
    <property type="molecule type" value="Genomic_DNA"/>
</dbReference>
<evidence type="ECO:0000313" key="5">
    <source>
        <dbReference type="Proteomes" id="UP000578000"/>
    </source>
</evidence>
<dbReference type="InterPro" id="IPR053981">
    <property type="entry name" value="Gp44/GpP-like_2nd"/>
</dbReference>
<feature type="domain" description="Baseplate hub protein gp44/GpP-like second" evidence="3">
    <location>
        <begin position="112"/>
        <end position="193"/>
    </location>
</feature>
<dbReference type="AlphaFoldDB" id="A0A841QEL8"/>
<dbReference type="InterPro" id="IPR026276">
    <property type="entry name" value="Baseplate_GpP"/>
</dbReference>
<sequence length="385" mass="41663">MSLLSDASTVLGYDSQTAQGVTIRIGQYIITGWERVSIRIGLEIMPWAAMLETSSWQPTATGGSDLSINEGDACSILIGNDQVLTGYVQSIAEDNGTEEHSLRIIATSKSVDAVECSALFSTYQMNNTTVLGIAQQVCQQAGIQVRSIGGAGDTNIQQFSVILTETAYEVIERATRLAGCLFYDQPDGSIVLAPLGTKNVGCLTVGQNIERMSVLRSLNGRYSNVQAIIQNMAVLFTPPDDGNKQTQQMQAQTAPVQASANDSGVKRPRTLLIPVETGDADYAVARQRVQWEVARRYGRSQVVEITSDSWRDSNGHLWQPNTLCTVSRPQTGFKKELLIAEIEFVQGESGTHANLVLMPPQAFKPQPLVLPLAQSEGVAAAIRNT</sequence>
<dbReference type="Gene3D" id="3.30.1920.10">
    <property type="entry name" value="Baseplate protein-like domains - 2 layer sandwich fold"/>
    <property type="match status" value="1"/>
</dbReference>
<dbReference type="InterPro" id="IPR053982">
    <property type="entry name" value="Gp44/GpP-like_C"/>
</dbReference>
<feature type="domain" description="Baseplate hub protein gp44/GpP-like C-terminal" evidence="2">
    <location>
        <begin position="283"/>
        <end position="365"/>
    </location>
</feature>
<dbReference type="InterPro" id="IPR049354">
    <property type="entry name" value="GpP-like_N"/>
</dbReference>
<reference evidence="4 5" key="1">
    <citation type="submission" date="2020-08" db="EMBL/GenBank/DDBJ databases">
        <title>Genomic Encyclopedia of Type Strains, Phase IV (KMG-IV): sequencing the most valuable type-strain genomes for metagenomic binning, comparative biology and taxonomic classification.</title>
        <authorList>
            <person name="Goeker M."/>
        </authorList>
    </citation>
    <scope>NUCLEOTIDE SEQUENCE [LARGE SCALE GENOMIC DNA]</scope>
    <source>
        <strain evidence="4 5">DSM 4491</strain>
    </source>
</reference>
<accession>A0A841QEL8</accession>
<dbReference type="Gene3D" id="3.55.50.10">
    <property type="entry name" value="Baseplate protein-like domains"/>
    <property type="match status" value="1"/>
</dbReference>
<evidence type="ECO:0000313" key="4">
    <source>
        <dbReference type="EMBL" id="MBB6456991.1"/>
    </source>
</evidence>
<dbReference type="Pfam" id="PF21683">
    <property type="entry name" value="GpP-like_1st"/>
    <property type="match status" value="1"/>
</dbReference>
<dbReference type="Pfam" id="PF21929">
    <property type="entry name" value="GpP_4th"/>
    <property type="match status" value="1"/>
</dbReference>
<comment type="caution">
    <text evidence="4">The sequence shown here is derived from an EMBL/GenBank/DDBJ whole genome shotgun (WGS) entry which is preliminary data.</text>
</comment>